<dbReference type="Gene3D" id="3.40.30.10">
    <property type="entry name" value="Glutaredoxin"/>
    <property type="match status" value="1"/>
</dbReference>
<dbReference type="SUPFAM" id="SSF142984">
    <property type="entry name" value="Nqo1 middle domain-like"/>
    <property type="match status" value="1"/>
</dbReference>
<gene>
    <name evidence="7" type="ORF">GOM49_01895</name>
</gene>
<dbReference type="GO" id="GO:0008137">
    <property type="term" value="F:NADH dehydrogenase (ubiquinone) activity"/>
    <property type="evidence" value="ECO:0007669"/>
    <property type="project" value="InterPro"/>
</dbReference>
<sequence length="599" mass="65886">MNNAKKTIYVCCDTGCLANSSMAIYEELKKIIEEENINADVETYVKPTGCKGLCEKGPVIRIEPDDISYFKVKVSDVRDIIDKTILKDEAVDRILYFEPTLKRKVKSAKDIVFYNRQMKIALRNVGEVEPANIDDYIEKGGFTALKKALLEMKKEDIISEVQKSGLRGRGGAGFPTGRKWQQCDRIDSFPKYVICNGDEGDPGAFMDRSIMEGDPYSVIEGMAICAYAIGCNLGFAYIRDEYSLAIRDMNKAISTSKERGFLGKNIFGSGFDFDIQIVRGGGAFVCGESTALMSSIEGKVGEPRAKYIHSVEKGIWGQPTVLNNVETWANIPVIINKGGDWFSSIGTENSKGTKVFSLVGKVKNTGLVEVPMGTTLREIIFDIGGGIINNKKFKAVQIGGPSGGCIPKELLDLSVDFDSLKKADAMMGSGGMIIMDERTCMVDVARYYLDFLSKESCGKCVPCREGVKRMLEILTDICEGRGELEDIDKLLEISETVQEASLCGLGKSAPNPVVSTIKYFKDEYIEHIVNKRCAAGVCKPLTTFIIESDKCIGCDACRKDCPTIAISGELKKTHAIDEEKCIRCGNCIDICKFNAIKVK</sequence>
<evidence type="ECO:0000256" key="2">
    <source>
        <dbReference type="ARBA" id="ARBA00022485"/>
    </source>
</evidence>
<feature type="domain" description="4Fe-4S ferredoxin-type" evidence="6">
    <location>
        <begin position="542"/>
        <end position="571"/>
    </location>
</feature>
<dbReference type="PANTHER" id="PTHR43578:SF3">
    <property type="entry name" value="NADH-QUINONE OXIDOREDUCTASE SUBUNIT F"/>
    <property type="match status" value="1"/>
</dbReference>
<dbReference type="GO" id="GO:0046872">
    <property type="term" value="F:metal ion binding"/>
    <property type="evidence" value="ECO:0007669"/>
    <property type="project" value="UniProtKB-KW"/>
</dbReference>
<dbReference type="Pfam" id="PF13237">
    <property type="entry name" value="Fer4_10"/>
    <property type="match status" value="1"/>
</dbReference>
<dbReference type="InterPro" id="IPR001949">
    <property type="entry name" value="NADH-UbQ_OxRdtase_51kDa_CS"/>
</dbReference>
<keyword evidence="8" id="KW-1185">Reference proteome</keyword>
<evidence type="ECO:0000256" key="3">
    <source>
        <dbReference type="ARBA" id="ARBA00022723"/>
    </source>
</evidence>
<evidence type="ECO:0000313" key="8">
    <source>
        <dbReference type="Proteomes" id="UP000422764"/>
    </source>
</evidence>
<dbReference type="Pfam" id="PF01257">
    <property type="entry name" value="2Fe-2S_thioredx"/>
    <property type="match status" value="1"/>
</dbReference>
<evidence type="ECO:0000313" key="7">
    <source>
        <dbReference type="EMBL" id="QGU94052.1"/>
    </source>
</evidence>
<organism evidence="7 8">
    <name type="scientific">Clostridium bovifaecis</name>
    <dbReference type="NCBI Taxonomy" id="2184719"/>
    <lineage>
        <taxon>Bacteria</taxon>
        <taxon>Bacillati</taxon>
        <taxon>Bacillota</taxon>
        <taxon>Clostridia</taxon>
        <taxon>Eubacteriales</taxon>
        <taxon>Clostridiaceae</taxon>
        <taxon>Clostridium</taxon>
    </lineage>
</organism>
<dbReference type="InterPro" id="IPR019554">
    <property type="entry name" value="Soluble_ligand-bd"/>
</dbReference>
<dbReference type="AlphaFoldDB" id="A0A6I6EJQ7"/>
<dbReference type="InterPro" id="IPR019575">
    <property type="entry name" value="Nuop51_4Fe4S-bd"/>
</dbReference>
<dbReference type="InterPro" id="IPR037207">
    <property type="entry name" value="Nuop51_4Fe4S-bd_sf"/>
</dbReference>
<dbReference type="Gene3D" id="1.20.1440.230">
    <property type="entry name" value="NADH-ubiquinone oxidoreductase 51kDa subunit, iron-sulphur binding domain"/>
    <property type="match status" value="1"/>
</dbReference>
<evidence type="ECO:0000259" key="6">
    <source>
        <dbReference type="PROSITE" id="PS51379"/>
    </source>
</evidence>
<dbReference type="Gene3D" id="3.40.50.11540">
    <property type="entry name" value="NADH-ubiquinone oxidoreductase 51kDa subunit"/>
    <property type="match status" value="1"/>
</dbReference>
<dbReference type="Gene3D" id="6.10.250.1450">
    <property type="match status" value="1"/>
</dbReference>
<dbReference type="FunFam" id="3.40.50.11540:FF:000001">
    <property type="entry name" value="NADH dehydrogenase [ubiquinone] flavoprotein 1, mitochondrial"/>
    <property type="match status" value="1"/>
</dbReference>
<dbReference type="EMBL" id="CP046522">
    <property type="protein sequence ID" value="QGU94052.1"/>
    <property type="molecule type" value="Genomic_DNA"/>
</dbReference>
<reference evidence="7 8" key="1">
    <citation type="submission" date="2019-12" db="EMBL/GenBank/DDBJ databases">
        <title>Genome sequenceing of Clostridium bovifaecis.</title>
        <authorList>
            <person name="Yao Y."/>
        </authorList>
    </citation>
    <scope>NUCLEOTIDE SEQUENCE [LARGE SCALE GENOMIC DNA]</scope>
    <source>
        <strain evidence="7 8">BXX</strain>
    </source>
</reference>
<dbReference type="Gene3D" id="3.10.20.600">
    <property type="match status" value="1"/>
</dbReference>
<dbReference type="InterPro" id="IPR017896">
    <property type="entry name" value="4Fe4S_Fe-S-bd"/>
</dbReference>
<protein>
    <submittedName>
        <fullName evidence="7">4Fe-4S dicluster domain-containing protein</fullName>
    </submittedName>
</protein>
<dbReference type="PROSITE" id="PS51379">
    <property type="entry name" value="4FE4S_FER_2"/>
    <property type="match status" value="2"/>
</dbReference>
<evidence type="ECO:0000256" key="4">
    <source>
        <dbReference type="ARBA" id="ARBA00023004"/>
    </source>
</evidence>
<keyword evidence="5" id="KW-0411">Iron-sulfur</keyword>
<keyword evidence="4" id="KW-0408">Iron</keyword>
<comment type="similarity">
    <text evidence="1">Belongs to the complex I 51 kDa subunit family.</text>
</comment>
<dbReference type="InterPro" id="IPR011538">
    <property type="entry name" value="Nuo51_FMN-bd"/>
</dbReference>
<dbReference type="SUPFAM" id="SSF52833">
    <property type="entry name" value="Thioredoxin-like"/>
    <property type="match status" value="1"/>
</dbReference>
<proteinExistence type="inferred from homology"/>
<dbReference type="SUPFAM" id="SSF140490">
    <property type="entry name" value="Nqo1C-terminal domain-like"/>
    <property type="match status" value="1"/>
</dbReference>
<feature type="domain" description="4Fe-4S ferredoxin-type" evidence="6">
    <location>
        <begin position="572"/>
        <end position="599"/>
    </location>
</feature>
<dbReference type="SUPFAM" id="SSF54862">
    <property type="entry name" value="4Fe-4S ferredoxins"/>
    <property type="match status" value="1"/>
</dbReference>
<evidence type="ECO:0000256" key="1">
    <source>
        <dbReference type="ARBA" id="ARBA00007523"/>
    </source>
</evidence>
<dbReference type="Pfam" id="PF01512">
    <property type="entry name" value="Complex1_51K"/>
    <property type="match status" value="1"/>
</dbReference>
<dbReference type="GO" id="GO:0010181">
    <property type="term" value="F:FMN binding"/>
    <property type="evidence" value="ECO:0007669"/>
    <property type="project" value="InterPro"/>
</dbReference>
<dbReference type="Gene3D" id="3.30.70.20">
    <property type="match status" value="1"/>
</dbReference>
<dbReference type="FunFam" id="1.20.1440.230:FF:000001">
    <property type="entry name" value="Mitochondrial NADH dehydrogenase flavoprotein 1"/>
    <property type="match status" value="1"/>
</dbReference>
<dbReference type="InterPro" id="IPR036249">
    <property type="entry name" value="Thioredoxin-like_sf"/>
</dbReference>
<name>A0A6I6EJQ7_9CLOT</name>
<evidence type="ECO:0000256" key="5">
    <source>
        <dbReference type="ARBA" id="ARBA00023014"/>
    </source>
</evidence>
<dbReference type="InterPro" id="IPR037225">
    <property type="entry name" value="Nuo51_FMN-bd_sf"/>
</dbReference>
<accession>A0A6I6EJQ7</accession>
<dbReference type="PANTHER" id="PTHR43578">
    <property type="entry name" value="NADH-QUINONE OXIDOREDUCTASE SUBUNIT F"/>
    <property type="match status" value="1"/>
</dbReference>
<dbReference type="Pfam" id="PF10531">
    <property type="entry name" value="SLBB"/>
    <property type="match status" value="1"/>
</dbReference>
<dbReference type="Proteomes" id="UP000422764">
    <property type="component" value="Chromosome"/>
</dbReference>
<dbReference type="SMART" id="SM00928">
    <property type="entry name" value="NADH_4Fe-4S"/>
    <property type="match status" value="1"/>
</dbReference>
<dbReference type="SUPFAM" id="SSF142019">
    <property type="entry name" value="Nqo1 FMN-binding domain-like"/>
    <property type="match status" value="1"/>
</dbReference>
<dbReference type="CDD" id="cd02980">
    <property type="entry name" value="TRX_Fd_family"/>
    <property type="match status" value="1"/>
</dbReference>
<dbReference type="Pfam" id="PF10589">
    <property type="entry name" value="NADH_4Fe-4S"/>
    <property type="match status" value="1"/>
</dbReference>
<dbReference type="GO" id="GO:0051539">
    <property type="term" value="F:4 iron, 4 sulfur cluster binding"/>
    <property type="evidence" value="ECO:0007669"/>
    <property type="project" value="UniProtKB-KW"/>
</dbReference>
<keyword evidence="2" id="KW-0004">4Fe-4S</keyword>
<dbReference type="PROSITE" id="PS00645">
    <property type="entry name" value="COMPLEX1_51K_2"/>
    <property type="match status" value="1"/>
</dbReference>
<keyword evidence="3" id="KW-0479">Metal-binding</keyword>